<dbReference type="SUPFAM" id="SSF49899">
    <property type="entry name" value="Concanavalin A-like lectins/glucanases"/>
    <property type="match status" value="2"/>
</dbReference>
<dbReference type="Proteomes" id="UP000663860">
    <property type="component" value="Unassembled WGS sequence"/>
</dbReference>
<dbReference type="Gene3D" id="2.60.120.200">
    <property type="match status" value="2"/>
</dbReference>
<accession>A0A814JWN5</accession>
<evidence type="ECO:0000313" key="2">
    <source>
        <dbReference type="EMBL" id="CAF1041267.1"/>
    </source>
</evidence>
<keyword evidence="1" id="KW-1133">Transmembrane helix</keyword>
<feature type="transmembrane region" description="Helical" evidence="1">
    <location>
        <begin position="62"/>
        <end position="83"/>
    </location>
</feature>
<comment type="caution">
    <text evidence="2">The sequence shown here is derived from an EMBL/GenBank/DDBJ whole genome shotgun (WGS) entry which is preliminary data.</text>
</comment>
<keyword evidence="1" id="KW-0472">Membrane</keyword>
<organism evidence="2 3">
    <name type="scientific">Adineta steineri</name>
    <dbReference type="NCBI Taxonomy" id="433720"/>
    <lineage>
        <taxon>Eukaryota</taxon>
        <taxon>Metazoa</taxon>
        <taxon>Spiralia</taxon>
        <taxon>Gnathifera</taxon>
        <taxon>Rotifera</taxon>
        <taxon>Eurotatoria</taxon>
        <taxon>Bdelloidea</taxon>
        <taxon>Adinetida</taxon>
        <taxon>Adinetidae</taxon>
        <taxon>Adineta</taxon>
    </lineage>
</organism>
<dbReference type="InterPro" id="IPR013320">
    <property type="entry name" value="ConA-like_dom_sf"/>
</dbReference>
<gene>
    <name evidence="2" type="ORF">IZO911_LOCUS19805</name>
</gene>
<dbReference type="EMBL" id="CAJNOE010000200">
    <property type="protein sequence ID" value="CAF1041267.1"/>
    <property type="molecule type" value="Genomic_DNA"/>
</dbReference>
<sequence>MNNTNIVVNNGDADQISRINFINMIISQYALGIIWLMGNIGSVLTCIVFYQPTFRKSACSMYFTASSISQLLAFNFALLYRMLQYVSGLKGTQAISFTTSSSSYLQATGFRFLSYNNAPFSISLWIQPILLQGTIVGSSLGYDPLTFASNGSLIARVATVSVSYDILLELTPIWSHIVLTWSSSGGLNLYINNILVKSALPSTSTGSGASTNNLILGGGSFSGAIDEWRLYSRELPSISGLKGTQAISFTTSSSSYLQATGFRFLSYNNAPFSISLWIQPILLQGTIVGSSLGYDPLTFASNGSLIARVATVSVSYNILLELTPIWSHIVLTWSSSGGLNLYINNILVKSALPSTSTGSGASTNNLILGGGSFSGTIDEWRLYSRELPSSDICAIFTN</sequence>
<keyword evidence="1" id="KW-0812">Transmembrane</keyword>
<feature type="transmembrane region" description="Helical" evidence="1">
    <location>
        <begin position="29"/>
        <end position="50"/>
    </location>
</feature>
<name>A0A814JWN5_9BILA</name>
<reference evidence="2" key="1">
    <citation type="submission" date="2021-02" db="EMBL/GenBank/DDBJ databases">
        <authorList>
            <person name="Nowell W R."/>
        </authorList>
    </citation>
    <scope>NUCLEOTIDE SEQUENCE</scope>
</reference>
<proteinExistence type="predicted"/>
<dbReference type="Pfam" id="PF13385">
    <property type="entry name" value="Laminin_G_3"/>
    <property type="match status" value="2"/>
</dbReference>
<dbReference type="AlphaFoldDB" id="A0A814JWN5"/>
<protein>
    <submittedName>
        <fullName evidence="2">Uncharacterized protein</fullName>
    </submittedName>
</protein>
<evidence type="ECO:0000313" key="3">
    <source>
        <dbReference type="Proteomes" id="UP000663860"/>
    </source>
</evidence>
<evidence type="ECO:0000256" key="1">
    <source>
        <dbReference type="SAM" id="Phobius"/>
    </source>
</evidence>